<dbReference type="Pfam" id="PF24664">
    <property type="entry name" value="Monjiviricetes_fusion"/>
    <property type="match status" value="1"/>
</dbReference>
<dbReference type="FunFam" id="3.10.20.370:FF:000001">
    <property type="entry name" value="Retrovirus-related Pol polyprotein from transposon 17.6-like protein"/>
    <property type="match status" value="1"/>
</dbReference>
<protein>
    <recommendedName>
        <fullName evidence="13">Reverse transcriptase domain-containing protein</fullName>
    </recommendedName>
</protein>
<dbReference type="Pfam" id="PF12259">
    <property type="entry name" value="Baculo_F"/>
    <property type="match status" value="1"/>
</dbReference>
<evidence type="ECO:0000256" key="9">
    <source>
        <dbReference type="ARBA" id="ARBA00022932"/>
    </source>
</evidence>
<proteinExistence type="inferred from homology"/>
<dbReference type="InterPro" id="IPR043502">
    <property type="entry name" value="DNA/RNA_pol_sf"/>
</dbReference>
<comment type="similarity">
    <text evidence="1">Belongs to the DNA polymerase type-B family.</text>
</comment>
<evidence type="ECO:0000256" key="8">
    <source>
        <dbReference type="ARBA" id="ARBA00022918"/>
    </source>
</evidence>
<dbReference type="PROSITE" id="PS50878">
    <property type="entry name" value="RT_POL"/>
    <property type="match status" value="1"/>
</dbReference>
<evidence type="ECO:0000256" key="6">
    <source>
        <dbReference type="ARBA" id="ARBA00022759"/>
    </source>
</evidence>
<feature type="domain" description="Reverse transcriptase" evidence="13">
    <location>
        <begin position="369"/>
        <end position="628"/>
    </location>
</feature>
<dbReference type="GO" id="GO:0003677">
    <property type="term" value="F:DNA binding"/>
    <property type="evidence" value="ECO:0007669"/>
    <property type="project" value="UniProtKB-KW"/>
</dbReference>
<name>A0A6H5IU71_9HYME</name>
<dbReference type="GO" id="GO:0004519">
    <property type="term" value="F:endonuclease activity"/>
    <property type="evidence" value="ECO:0007669"/>
    <property type="project" value="UniProtKB-KW"/>
</dbReference>
<evidence type="ECO:0000256" key="7">
    <source>
        <dbReference type="ARBA" id="ARBA00022801"/>
    </source>
</evidence>
<dbReference type="Gene3D" id="3.10.10.10">
    <property type="entry name" value="HIV Type 1 Reverse Transcriptase, subunit A, domain 1"/>
    <property type="match status" value="1"/>
</dbReference>
<evidence type="ECO:0000256" key="1">
    <source>
        <dbReference type="ARBA" id="ARBA00005755"/>
    </source>
</evidence>
<dbReference type="InterPro" id="IPR000477">
    <property type="entry name" value="RT_dom"/>
</dbReference>
<evidence type="ECO:0000313" key="14">
    <source>
        <dbReference type="EMBL" id="CAB0040669.1"/>
    </source>
</evidence>
<keyword evidence="3" id="KW-0548">Nucleotidyltransferase</keyword>
<dbReference type="Gene3D" id="3.30.70.270">
    <property type="match status" value="2"/>
</dbReference>
<feature type="compositionally biased region" description="Basic and acidic residues" evidence="12">
    <location>
        <begin position="1103"/>
        <end position="1117"/>
    </location>
</feature>
<feature type="compositionally biased region" description="Polar residues" evidence="12">
    <location>
        <begin position="408"/>
        <end position="429"/>
    </location>
</feature>
<dbReference type="InterPro" id="IPR050951">
    <property type="entry name" value="Retrovirus_Pol_polyprotein"/>
</dbReference>
<keyword evidence="7" id="KW-0378">Hydrolase</keyword>
<dbReference type="CDD" id="cd09274">
    <property type="entry name" value="RNase_HI_RT_Ty3"/>
    <property type="match status" value="1"/>
</dbReference>
<keyword evidence="4" id="KW-0235">DNA replication</keyword>
<dbReference type="GO" id="GO:0003887">
    <property type="term" value="F:DNA-directed DNA polymerase activity"/>
    <property type="evidence" value="ECO:0007669"/>
    <property type="project" value="UniProtKB-KW"/>
</dbReference>
<dbReference type="PANTHER" id="PTHR37984">
    <property type="entry name" value="PROTEIN CBG26694"/>
    <property type="match status" value="1"/>
</dbReference>
<dbReference type="Pfam" id="PF03175">
    <property type="entry name" value="DNA_pol_B_2"/>
    <property type="match status" value="1"/>
</dbReference>
<feature type="region of interest" description="Disordered" evidence="12">
    <location>
        <begin position="1086"/>
        <end position="1125"/>
    </location>
</feature>
<reference evidence="14 15" key="1">
    <citation type="submission" date="2020-02" db="EMBL/GenBank/DDBJ databases">
        <authorList>
            <person name="Ferguson B K."/>
        </authorList>
    </citation>
    <scope>NUCLEOTIDE SEQUENCE [LARGE SCALE GENOMIC DNA]</scope>
</reference>
<dbReference type="Proteomes" id="UP000479190">
    <property type="component" value="Unassembled WGS sequence"/>
</dbReference>
<sequence length="1840" mass="208416">MTSTIGGCDVPLNNPESQKVYLQLLQHLAYWKVEFFSCKVLVHRVIRYCGAFSHYKIVAGGDSRYVYTLSKEACADAMKYNEFKFESITIRDLIANATNRRTLTVAGELTTDGTCQGTKYNTKTAQYDAVVVTADLEIILSTGVASFDERLNRVIMPDNLVCNYRTGTCMDVSETSYFWNPTTSGNFCNFDQYAVLYEGESTRVRDKEGDGPTIYFTNTSSSIQFGLEKRGEVALCGYTLIATEHARLFLLETRPNAGLAAKRVLDAENIILSAYFNTKLAYFAHHVKTQFDALYRDSLFQRCMLARQIIGNALSQSESRPDNFALAVMRRRGFSAILAGEAAHLRCPGRETAKRFGVSSVGQGASSLHTNRLSTASSLRASDQLICLENNDRQGYPREHVGIMRPSEVTSRQENPQYQGYNSQPQRNQYSYDNSQYRQRPRIVMTISSTIGIISIHREIRGPRITTHVVTITITRVVIVIITNPLGMSNMLITEKNPADILDQTGGSTYFSTFDLASGFHQIPVKETDRWKTAFSTLQGHYQYTRMPMGLKSAPSTFQRLMDNVLRGLQDVEMLVYLDDVIIYAKDLHEHQRKTKLFLDRLRMANLVLQTDKVHLLHKEAGFLGHIVSEKGVEPDPRKVEAISNWPRPTNVKQIRQYLGTTGYYRRFIKDYARIASPLSNLTKKNKPFEWTEECETSFLTLKQHLCKAPILQFPDMNQKFTLTTDASDYAIGAVLSQTVDGNDLPVSYLSRSLNKHEINYTTTEKECLAALYAMSIYRPYLLGRKFTLQSDHEPLNWMHSRKDPGQRLMRWMFKFSDYDYDFKYKPGKENVVADGLSRNPPERDLNQNLPNLKIGEVYRYLQEGKIHPKLIDRPSMQRISEKIRLLSSKTQLPITIKHLRREDISRIAKFDTIRVDRKFVCIIHIPLMRKDLYTLFQIHPIRTNQIQENKIVGEAYIKPSYKYIAINTNNATFIPYNQEDLDKCSRIADSYSCEPTTPEGISRNTDVCEIMENNVRYIHIEEKAIVVGMRERDNQIDEALEKYELLEVVYGQGEVGKTINIKLSTPAKSALLALELLELSGWIPNKGSSPENGTSSEEESEHDVKSPETSETNERTPEEEDSEVEIITTEKKMEVIELSDEEVPTIEKDGHKFELTFPRSIAIMQSLCMLNIFFIIIDARVVKIIQSLKRCFQLWSVGSILPATGSIEAIIEQNEQQNVAKSYDSSLPSTSAQVVDISSAACIAQEGFVDDQDNNGQTECVYQFIDPYATTQVPVQLTTQASLSNTTIAQIEPLRALDEKAGDTAASLTEVYDNEGDIAILSIIENEATLVETALDNESVGLILSAAESTADIIEQNGQQNAACLPSTSGRKPIEPRDAFFGGRTGNIVKMYECNDREKIKYVDFNSLYPFVCKRGRYPVGHPKLYVGSEECKQILGDELDVNKVDGLIACDVLPPRNLFHPVLPIKMNGRLIFALCRTCAETENQNDCNHESEQERLFRGVWISVEIQKAVQVGYVVLDVFEIWQYEMTQYDQATNEGGIFSEYANVFYREKAMASGFPSDNMTALEKDEYVRELERHEGVRLDLDEIVFNPGRRSVAKLSSNSLWGKMAQSENMVQTRVISDVKTLMELLTSTAIVVNSILPVNDRTLYVNFHYRDEAVVPSNAGSVVLAAFTTAQARLILYESLAKMNTRVLYYDTDSIIYVTREEDTEELETGSMLGQLTDELAAYGAGTYIKSFVSGGPKFYAFKYIKPNGEADIVCKVKGIRLNYANSQLVNFESIKNLVCGELDSVTLTDHAIRRTRMHDVFTQTNNKICKPVYKKRRFISLTRSLPFGYKE</sequence>
<evidence type="ECO:0000256" key="10">
    <source>
        <dbReference type="ARBA" id="ARBA00023125"/>
    </source>
</evidence>
<feature type="region of interest" description="Disordered" evidence="12">
    <location>
        <begin position="405"/>
        <end position="429"/>
    </location>
</feature>
<dbReference type="GO" id="GO:0003964">
    <property type="term" value="F:RNA-directed DNA polymerase activity"/>
    <property type="evidence" value="ECO:0007669"/>
    <property type="project" value="UniProtKB-KW"/>
</dbReference>
<keyword evidence="2" id="KW-0808">Transferase</keyword>
<keyword evidence="15" id="KW-1185">Reference proteome</keyword>
<dbReference type="FunFam" id="3.30.70.270:FF:000020">
    <property type="entry name" value="Transposon Tf2-6 polyprotein-like Protein"/>
    <property type="match status" value="1"/>
</dbReference>
<dbReference type="InterPro" id="IPR004868">
    <property type="entry name" value="DNA-dir_DNA_pol_B_mt/vir"/>
</dbReference>
<dbReference type="GO" id="GO:0000166">
    <property type="term" value="F:nucleotide binding"/>
    <property type="evidence" value="ECO:0007669"/>
    <property type="project" value="InterPro"/>
</dbReference>
<keyword evidence="9" id="KW-0239">DNA-directed DNA polymerase</keyword>
<dbReference type="InterPro" id="IPR023211">
    <property type="entry name" value="DNA_pol_palm_dom_sf"/>
</dbReference>
<evidence type="ECO:0000259" key="13">
    <source>
        <dbReference type="PROSITE" id="PS50878"/>
    </source>
</evidence>
<dbReference type="PANTHER" id="PTHR37984:SF5">
    <property type="entry name" value="PROTEIN NYNRIN-LIKE"/>
    <property type="match status" value="1"/>
</dbReference>
<keyword evidence="10" id="KW-0238">DNA-binding</keyword>
<dbReference type="CDD" id="cd01647">
    <property type="entry name" value="RT_LTR"/>
    <property type="match status" value="1"/>
</dbReference>
<dbReference type="GO" id="GO:0006260">
    <property type="term" value="P:DNA replication"/>
    <property type="evidence" value="ECO:0007669"/>
    <property type="project" value="UniProtKB-KW"/>
</dbReference>
<evidence type="ECO:0000256" key="11">
    <source>
        <dbReference type="ARBA" id="ARBA00049244"/>
    </source>
</evidence>
<dbReference type="OrthoDB" id="6119432at2759"/>
<dbReference type="SUPFAM" id="SSF56672">
    <property type="entry name" value="DNA/RNA polymerases"/>
    <property type="match status" value="2"/>
</dbReference>
<dbReference type="InterPro" id="IPR041373">
    <property type="entry name" value="RT_RNaseH"/>
</dbReference>
<feature type="compositionally biased region" description="Polar residues" evidence="12">
    <location>
        <begin position="1087"/>
        <end position="1096"/>
    </location>
</feature>
<comment type="catalytic activity">
    <reaction evidence="11">
        <text>DNA(n) + a 2'-deoxyribonucleoside 5'-triphosphate = DNA(n+1) + diphosphate</text>
        <dbReference type="Rhea" id="RHEA:22508"/>
        <dbReference type="Rhea" id="RHEA-COMP:17339"/>
        <dbReference type="Rhea" id="RHEA-COMP:17340"/>
        <dbReference type="ChEBI" id="CHEBI:33019"/>
        <dbReference type="ChEBI" id="CHEBI:61560"/>
        <dbReference type="ChEBI" id="CHEBI:173112"/>
        <dbReference type="EC" id="2.7.7.7"/>
    </reaction>
</comment>
<keyword evidence="6" id="KW-0255">Endonuclease</keyword>
<dbReference type="EMBL" id="CADCXV010001041">
    <property type="protein sequence ID" value="CAB0040669.1"/>
    <property type="molecule type" value="Genomic_DNA"/>
</dbReference>
<dbReference type="Pfam" id="PF17917">
    <property type="entry name" value="RT_RNaseH"/>
    <property type="match status" value="1"/>
</dbReference>
<dbReference type="InterPro" id="IPR022048">
    <property type="entry name" value="Envelope_fusion-like"/>
</dbReference>
<keyword evidence="8" id="KW-0695">RNA-directed DNA polymerase</keyword>
<gene>
    <name evidence="14" type="ORF">TBRA_LOCUS12365</name>
</gene>
<accession>A0A6H5IU71</accession>
<dbReference type="Gene3D" id="3.90.1600.10">
    <property type="entry name" value="Palm domain of DNA polymerase"/>
    <property type="match status" value="2"/>
</dbReference>
<keyword evidence="5" id="KW-0540">Nuclease</keyword>
<dbReference type="Pfam" id="PF00078">
    <property type="entry name" value="RVT_1"/>
    <property type="match status" value="1"/>
</dbReference>
<evidence type="ECO:0000256" key="3">
    <source>
        <dbReference type="ARBA" id="ARBA00022695"/>
    </source>
</evidence>
<evidence type="ECO:0000256" key="12">
    <source>
        <dbReference type="SAM" id="MobiDB-lite"/>
    </source>
</evidence>
<organism evidence="14 15">
    <name type="scientific">Trichogramma brassicae</name>
    <dbReference type="NCBI Taxonomy" id="86971"/>
    <lineage>
        <taxon>Eukaryota</taxon>
        <taxon>Metazoa</taxon>
        <taxon>Ecdysozoa</taxon>
        <taxon>Arthropoda</taxon>
        <taxon>Hexapoda</taxon>
        <taxon>Insecta</taxon>
        <taxon>Pterygota</taxon>
        <taxon>Neoptera</taxon>
        <taxon>Endopterygota</taxon>
        <taxon>Hymenoptera</taxon>
        <taxon>Apocrita</taxon>
        <taxon>Proctotrupomorpha</taxon>
        <taxon>Chalcidoidea</taxon>
        <taxon>Trichogrammatidae</taxon>
        <taxon>Trichogramma</taxon>
    </lineage>
</organism>
<dbReference type="InterPro" id="IPR043128">
    <property type="entry name" value="Rev_trsase/Diguanyl_cyclase"/>
</dbReference>
<evidence type="ECO:0000313" key="15">
    <source>
        <dbReference type="Proteomes" id="UP000479190"/>
    </source>
</evidence>
<evidence type="ECO:0000256" key="4">
    <source>
        <dbReference type="ARBA" id="ARBA00022705"/>
    </source>
</evidence>
<evidence type="ECO:0000256" key="5">
    <source>
        <dbReference type="ARBA" id="ARBA00022722"/>
    </source>
</evidence>
<evidence type="ECO:0000256" key="2">
    <source>
        <dbReference type="ARBA" id="ARBA00022679"/>
    </source>
</evidence>